<dbReference type="PROSITE" id="PS51192">
    <property type="entry name" value="HELICASE_ATP_BIND_1"/>
    <property type="match status" value="1"/>
</dbReference>
<reference evidence="2 3" key="1">
    <citation type="submission" date="2015-07" db="EMBL/GenBank/DDBJ databases">
        <title>Foodborne Vibrio parahaemolyticus Isolates.</title>
        <authorList>
            <person name="Ronholm J."/>
            <person name="Petronella N."/>
            <person name="Kenwell R."/>
            <person name="Banerjee S."/>
        </authorList>
    </citation>
    <scope>NUCLEOTIDE SEQUENCE [LARGE SCALE GENOMIC DNA]</scope>
    <source>
        <strain evidence="2 3">HS-06-05</strain>
    </source>
</reference>
<proteinExistence type="predicted"/>
<dbReference type="GO" id="GO:0016787">
    <property type="term" value="F:hydrolase activity"/>
    <property type="evidence" value="ECO:0007669"/>
    <property type="project" value="InterPro"/>
</dbReference>
<dbReference type="RefSeq" id="WP_020841384.1">
    <property type="nucleotide sequence ID" value="NZ_CP046788.1"/>
</dbReference>
<dbReference type="PANTHER" id="PTHR47396">
    <property type="entry name" value="TYPE I RESTRICTION ENZYME ECOKI R PROTEIN"/>
    <property type="match status" value="1"/>
</dbReference>
<dbReference type="Pfam" id="PF04851">
    <property type="entry name" value="ResIII"/>
    <property type="match status" value="1"/>
</dbReference>
<dbReference type="SMART" id="SM00487">
    <property type="entry name" value="DEXDc"/>
    <property type="match status" value="1"/>
</dbReference>
<evidence type="ECO:0000313" key="2">
    <source>
        <dbReference type="EMBL" id="KOY18891.1"/>
    </source>
</evidence>
<dbReference type="Gene3D" id="3.40.50.300">
    <property type="entry name" value="P-loop containing nucleotide triphosphate hydrolases"/>
    <property type="match status" value="2"/>
</dbReference>
<protein>
    <submittedName>
        <fullName evidence="2">Diguanylate cyclase</fullName>
    </submittedName>
</protein>
<name>A0AAW3IPA3_VIBPH</name>
<dbReference type="EMBL" id="LIRS01000157">
    <property type="protein sequence ID" value="KOY18891.1"/>
    <property type="molecule type" value="Genomic_DNA"/>
</dbReference>
<dbReference type="InterPro" id="IPR050742">
    <property type="entry name" value="Helicase_Restrict-Modif_Enz"/>
</dbReference>
<dbReference type="InterPro" id="IPR014001">
    <property type="entry name" value="Helicase_ATP-bd"/>
</dbReference>
<evidence type="ECO:0000259" key="1">
    <source>
        <dbReference type="PROSITE" id="PS51192"/>
    </source>
</evidence>
<feature type="domain" description="Helicase ATP-binding" evidence="1">
    <location>
        <begin position="15"/>
        <end position="172"/>
    </location>
</feature>
<dbReference type="AlphaFoldDB" id="A0AAW3IPA3"/>
<comment type="caution">
    <text evidence="2">The sequence shown here is derived from an EMBL/GenBank/DDBJ whole genome shotgun (WGS) entry which is preliminary data.</text>
</comment>
<dbReference type="GO" id="GO:0003677">
    <property type="term" value="F:DNA binding"/>
    <property type="evidence" value="ECO:0007669"/>
    <property type="project" value="InterPro"/>
</dbReference>
<organism evidence="2 3">
    <name type="scientific">Vibrio parahaemolyticus</name>
    <dbReference type="NCBI Taxonomy" id="670"/>
    <lineage>
        <taxon>Bacteria</taxon>
        <taxon>Pseudomonadati</taxon>
        <taxon>Pseudomonadota</taxon>
        <taxon>Gammaproteobacteria</taxon>
        <taxon>Vibrionales</taxon>
        <taxon>Vibrionaceae</taxon>
        <taxon>Vibrio</taxon>
    </lineage>
</organism>
<dbReference type="InterPro" id="IPR006935">
    <property type="entry name" value="Helicase/UvrB_N"/>
</dbReference>
<evidence type="ECO:0000313" key="3">
    <source>
        <dbReference type="Proteomes" id="UP000037697"/>
    </source>
</evidence>
<dbReference type="Pfam" id="PF00271">
    <property type="entry name" value="Helicase_C"/>
    <property type="match status" value="1"/>
</dbReference>
<dbReference type="Proteomes" id="UP000037697">
    <property type="component" value="Unassembled WGS sequence"/>
</dbReference>
<dbReference type="InterPro" id="IPR001650">
    <property type="entry name" value="Helicase_C-like"/>
</dbReference>
<dbReference type="GO" id="GO:0005829">
    <property type="term" value="C:cytosol"/>
    <property type="evidence" value="ECO:0007669"/>
    <property type="project" value="TreeGrafter"/>
</dbReference>
<dbReference type="PANTHER" id="PTHR47396:SF1">
    <property type="entry name" value="ATP-DEPENDENT HELICASE IRC3-RELATED"/>
    <property type="match status" value="1"/>
</dbReference>
<sequence length="457" mass="51427">MLRDWQRNCIKEALGKYKSGNKHFLTQATPGAGKTIMAAYLSKQLLDSNMIDLIICISPSVNVANGFTRTFSRVLQCSFNGSLGSLGTSLTYQAIQYLDDQFWETISKHRVLAIFDEIHHCSGETLSDANAWGEQIILKVQKASKYTLALTGTPWRSDSLPISLSSYSNPEGKIICDYQFTLKQAITDRVCRKPKLVLVDNEQLQYVSPEESKYYSSIQALFKEQKISYSSILQDTDALVHILKLSASKLLSIRASNQDAGGLIVASSVAHARQIQTILNEQLKQPSVMVSYHDPDAQKIIEQFKNGHSPWIISIGMISEGTDIPRLQVCCHLSNVRTELYFRQVLGRILRITDSNNQEAWLYTLAEENLVKFAEEIEQDIPDSCLYIKQPEDKEEEDAHSLETSSSHTVRTFSKLGDFKWNNSDTSVQVGNENSVPYGSFTLGRFRERVIEAFVGI</sequence>
<accession>A0AAW3IPA3</accession>
<dbReference type="SUPFAM" id="SSF52540">
    <property type="entry name" value="P-loop containing nucleoside triphosphate hydrolases"/>
    <property type="match status" value="1"/>
</dbReference>
<dbReference type="GO" id="GO:0005524">
    <property type="term" value="F:ATP binding"/>
    <property type="evidence" value="ECO:0007669"/>
    <property type="project" value="InterPro"/>
</dbReference>
<dbReference type="InterPro" id="IPR027417">
    <property type="entry name" value="P-loop_NTPase"/>
</dbReference>
<gene>
    <name evidence="2" type="ORF">ACX05_26540</name>
</gene>